<comment type="caution">
    <text evidence="1">The sequence shown here is derived from an EMBL/GenBank/DDBJ whole genome shotgun (WGS) entry which is preliminary data.</text>
</comment>
<dbReference type="GO" id="GO:0008081">
    <property type="term" value="F:phosphoric diester hydrolase activity"/>
    <property type="evidence" value="ECO:0007669"/>
    <property type="project" value="InterPro"/>
</dbReference>
<dbReference type="AlphaFoldDB" id="A0A366IIT4"/>
<dbReference type="EMBL" id="QNSB01000004">
    <property type="protein sequence ID" value="RBP72061.1"/>
    <property type="molecule type" value="Genomic_DNA"/>
</dbReference>
<gene>
    <name evidence="1" type="ORF">DFO65_10416</name>
</gene>
<evidence type="ECO:0000313" key="2">
    <source>
        <dbReference type="Proteomes" id="UP000253509"/>
    </source>
</evidence>
<evidence type="ECO:0000313" key="1">
    <source>
        <dbReference type="EMBL" id="RBP72061.1"/>
    </source>
</evidence>
<protein>
    <recommendedName>
        <fullName evidence="3">Glycerophosphoryl diester phosphodiesterase family protein</fullName>
    </recommendedName>
</protein>
<dbReference type="Proteomes" id="UP000253509">
    <property type="component" value="Unassembled WGS sequence"/>
</dbReference>
<reference evidence="1 2" key="1">
    <citation type="submission" date="2018-06" db="EMBL/GenBank/DDBJ databases">
        <title>Freshwater and sediment microbial communities from various areas in North America, analyzing microbe dynamics in response to fracking.</title>
        <authorList>
            <person name="Lamendella R."/>
        </authorList>
    </citation>
    <scope>NUCLEOTIDE SEQUENCE [LARGE SCALE GENOMIC DNA]</scope>
    <source>
        <strain evidence="1 2">3b_TX</strain>
    </source>
</reference>
<name>A0A366IIT4_9MICO</name>
<dbReference type="GO" id="GO:0006629">
    <property type="term" value="P:lipid metabolic process"/>
    <property type="evidence" value="ECO:0007669"/>
    <property type="project" value="InterPro"/>
</dbReference>
<sequence length="72" mass="7727">MGDKLPEQSPEEIVRSGITWVGPSKSMPADDMNALKEAGLNVVPYTLSSSAESIELPEGVAGYFTDDPWTGR</sequence>
<dbReference type="InterPro" id="IPR017946">
    <property type="entry name" value="PLC-like_Pdiesterase_TIM-brl"/>
</dbReference>
<keyword evidence="2" id="KW-1185">Reference proteome</keyword>
<dbReference type="Gene3D" id="3.20.20.190">
    <property type="entry name" value="Phosphatidylinositol (PI) phosphodiesterase"/>
    <property type="match status" value="1"/>
</dbReference>
<evidence type="ECO:0008006" key="3">
    <source>
        <dbReference type="Google" id="ProtNLM"/>
    </source>
</evidence>
<dbReference type="RefSeq" id="WP_113903626.1">
    <property type="nucleotide sequence ID" value="NZ_QNSB01000004.1"/>
</dbReference>
<organism evidence="1 2">
    <name type="scientific">Brevibacterium celere</name>
    <dbReference type="NCBI Taxonomy" id="225845"/>
    <lineage>
        <taxon>Bacteria</taxon>
        <taxon>Bacillati</taxon>
        <taxon>Actinomycetota</taxon>
        <taxon>Actinomycetes</taxon>
        <taxon>Micrococcales</taxon>
        <taxon>Brevibacteriaceae</taxon>
        <taxon>Brevibacterium</taxon>
    </lineage>
</organism>
<proteinExistence type="predicted"/>
<accession>A0A366IIT4</accession>